<dbReference type="eggNOG" id="COG2842">
    <property type="taxonomic scope" value="Bacteria"/>
</dbReference>
<dbReference type="Proteomes" id="UP000004671">
    <property type="component" value="Chromosome"/>
</dbReference>
<dbReference type="PROSITE" id="PS50943">
    <property type="entry name" value="HTH_CROC1"/>
    <property type="match status" value="1"/>
</dbReference>
<keyword evidence="6" id="KW-1185">Reference proteome</keyword>
<name>H1XTG2_CALAY</name>
<proteinExistence type="predicted"/>
<dbReference type="SMART" id="SM00382">
    <property type="entry name" value="AAA"/>
    <property type="match status" value="1"/>
</dbReference>
<reference evidence="2 7" key="2">
    <citation type="submission" date="2016-11" db="EMBL/GenBank/DDBJ databases">
        <title>Genomic analysis of Caldithrix abyssi and proposal of a novel bacterial phylum Caldithrichaeota.</title>
        <authorList>
            <person name="Kublanov I."/>
            <person name="Sigalova O."/>
            <person name="Gavrilov S."/>
            <person name="Lebedinsky A."/>
            <person name="Ivanova N."/>
            <person name="Daum C."/>
            <person name="Reddy T."/>
            <person name="Klenk H.P."/>
            <person name="Goker M."/>
            <person name="Reva O."/>
            <person name="Miroshnichenko M."/>
            <person name="Kyprides N."/>
            <person name="Woyke T."/>
            <person name="Gelfand M."/>
        </authorList>
    </citation>
    <scope>NUCLEOTIDE SEQUENCE [LARGE SCALE GENOMIC DNA]</scope>
    <source>
        <strain evidence="2 7">LF13</strain>
    </source>
</reference>
<feature type="domain" description="HTH cro/C1-type" evidence="1">
    <location>
        <begin position="5"/>
        <end position="59"/>
    </location>
</feature>
<dbReference type="CDD" id="cd00093">
    <property type="entry name" value="HTH_XRE"/>
    <property type="match status" value="1"/>
</dbReference>
<dbReference type="KEGG" id="caby:Cabys_216"/>
<dbReference type="PANTHER" id="PTHR35894">
    <property type="entry name" value="GENERAL SECRETION PATHWAY PROTEIN A-RELATED"/>
    <property type="match status" value="1"/>
</dbReference>
<organism evidence="4 6">
    <name type="scientific">Caldithrix abyssi DSM 13497</name>
    <dbReference type="NCBI Taxonomy" id="880073"/>
    <lineage>
        <taxon>Bacteria</taxon>
        <taxon>Pseudomonadati</taxon>
        <taxon>Calditrichota</taxon>
        <taxon>Calditrichia</taxon>
        <taxon>Calditrichales</taxon>
        <taxon>Calditrichaceae</taxon>
        <taxon>Caldithrix</taxon>
    </lineage>
</organism>
<dbReference type="Gene3D" id="1.10.260.40">
    <property type="entry name" value="lambda repressor-like DNA-binding domains"/>
    <property type="match status" value="1"/>
</dbReference>
<dbReference type="HOGENOM" id="CLU_056183_2_0_0"/>
<dbReference type="STRING" id="880073.Cabys_216"/>
<dbReference type="EMBL" id="CM001402">
    <property type="protein sequence ID" value="EHO41123.1"/>
    <property type="molecule type" value="Genomic_DNA"/>
</dbReference>
<gene>
    <name evidence="2" type="ORF">Cabys_216</name>
    <name evidence="3" type="ORF">Cabys_3598</name>
    <name evidence="4" type="ORF">Calab_0756</name>
    <name evidence="5" type="ORF">Calab_1503</name>
</gene>
<dbReference type="Proteomes" id="UP000183868">
    <property type="component" value="Chromosome"/>
</dbReference>
<dbReference type="KEGG" id="caby:Cabys_3598"/>
<dbReference type="InterPro" id="IPR010982">
    <property type="entry name" value="Lambda_DNA-bd_dom_sf"/>
</dbReference>
<accession>H1XTG2</accession>
<dbReference type="InterPro" id="IPR003593">
    <property type="entry name" value="AAA+_ATPase"/>
</dbReference>
<dbReference type="GO" id="GO:0003677">
    <property type="term" value="F:DNA binding"/>
    <property type="evidence" value="ECO:0007669"/>
    <property type="project" value="InterPro"/>
</dbReference>
<dbReference type="OrthoDB" id="9801665at2"/>
<dbReference type="InterPro" id="IPR027417">
    <property type="entry name" value="P-loop_NTPase"/>
</dbReference>
<protein>
    <submittedName>
        <fullName evidence="2">Helix-turn-helix domain-containing protein</fullName>
    </submittedName>
    <submittedName>
        <fullName evidence="4">Transcriptional regulator, XRE family</fullName>
    </submittedName>
</protein>
<dbReference type="InterPro" id="IPR052026">
    <property type="entry name" value="ExeA_AAA_ATPase_DNA-bind"/>
</dbReference>
<evidence type="ECO:0000313" key="7">
    <source>
        <dbReference type="Proteomes" id="UP000183868"/>
    </source>
</evidence>
<dbReference type="SUPFAM" id="SSF47413">
    <property type="entry name" value="lambda repressor-like DNA-binding domains"/>
    <property type="match status" value="1"/>
</dbReference>
<evidence type="ECO:0000313" key="3">
    <source>
        <dbReference type="EMBL" id="APF20344.1"/>
    </source>
</evidence>
<dbReference type="AlphaFoldDB" id="H1XTG2"/>
<dbReference type="SMART" id="SM00530">
    <property type="entry name" value="HTH_XRE"/>
    <property type="match status" value="1"/>
</dbReference>
<evidence type="ECO:0000313" key="5">
    <source>
        <dbReference type="EMBL" id="EHO41123.1"/>
    </source>
</evidence>
<dbReference type="EMBL" id="CM001402">
    <property type="protein sequence ID" value="EHO40395.1"/>
    <property type="molecule type" value="Genomic_DNA"/>
</dbReference>
<dbReference type="RefSeq" id="WP_006927366.1">
    <property type="nucleotide sequence ID" value="NZ_CM001402.1"/>
</dbReference>
<dbReference type="PaxDb" id="880073-Calab_0756"/>
<dbReference type="PANTHER" id="PTHR35894:SF5">
    <property type="entry name" value="MU-LIKE PROPHAGE FLUMU DNA TRANSPOSITION PROTEIN B"/>
    <property type="match status" value="1"/>
</dbReference>
<dbReference type="InterPro" id="IPR049945">
    <property type="entry name" value="AAA_22"/>
</dbReference>
<dbReference type="Pfam" id="PF13560">
    <property type="entry name" value="HTH_31"/>
    <property type="match status" value="1"/>
</dbReference>
<sequence>MREELKRLMEARGWSQSHVARALGISGAALSQWLDGKYKGDVKRINEAVKAFLKREQERLQTPKKLFPFVLTSNAQKVFETARFCHIDGEIGLVIGEAGTGKTTAVKEYARQNPDVILVEADLGYTTRVLFRELHKAVGYDGEGLIHDMFTDVVEKLKDSGRLIIVDEAEHLPYRALELLRRVYDKAGIGILLVGMPRLLTNLRGKRGDYAQLYSRVGIATKLQAVSAVDVQAFTMAVFPESNGIWQEFYKQCQGSVRTLTKLILRTARIAELNHNQVSKSMVQRAAETLII</sequence>
<evidence type="ECO:0000313" key="2">
    <source>
        <dbReference type="EMBL" id="APF16967.1"/>
    </source>
</evidence>
<dbReference type="EMBL" id="CP018099">
    <property type="protein sequence ID" value="APF16967.1"/>
    <property type="molecule type" value="Genomic_DNA"/>
</dbReference>
<evidence type="ECO:0000259" key="1">
    <source>
        <dbReference type="PROSITE" id="PS50943"/>
    </source>
</evidence>
<dbReference type="Pfam" id="PF13401">
    <property type="entry name" value="AAA_22"/>
    <property type="match status" value="1"/>
</dbReference>
<dbReference type="Gene3D" id="3.40.50.300">
    <property type="entry name" value="P-loop containing nucleotide triphosphate hydrolases"/>
    <property type="match status" value="1"/>
</dbReference>
<dbReference type="SUPFAM" id="SSF52540">
    <property type="entry name" value="P-loop containing nucleoside triphosphate hydrolases"/>
    <property type="match status" value="1"/>
</dbReference>
<dbReference type="InterPro" id="IPR001387">
    <property type="entry name" value="Cro/C1-type_HTH"/>
</dbReference>
<evidence type="ECO:0000313" key="6">
    <source>
        <dbReference type="Proteomes" id="UP000004671"/>
    </source>
</evidence>
<dbReference type="GO" id="GO:0016887">
    <property type="term" value="F:ATP hydrolysis activity"/>
    <property type="evidence" value="ECO:0007669"/>
    <property type="project" value="InterPro"/>
</dbReference>
<evidence type="ECO:0000313" key="4">
    <source>
        <dbReference type="EMBL" id="EHO40395.1"/>
    </source>
</evidence>
<reference evidence="4 6" key="1">
    <citation type="submission" date="2011-09" db="EMBL/GenBank/DDBJ databases">
        <title>The permanent draft genome of Caldithrix abyssi DSM 13497.</title>
        <authorList>
            <consortium name="US DOE Joint Genome Institute (JGI-PGF)"/>
            <person name="Lucas S."/>
            <person name="Han J."/>
            <person name="Lapidus A."/>
            <person name="Bruce D."/>
            <person name="Goodwin L."/>
            <person name="Pitluck S."/>
            <person name="Peters L."/>
            <person name="Kyrpides N."/>
            <person name="Mavromatis K."/>
            <person name="Ivanova N."/>
            <person name="Mikhailova N."/>
            <person name="Chertkov O."/>
            <person name="Detter J.C."/>
            <person name="Tapia R."/>
            <person name="Han C."/>
            <person name="Land M."/>
            <person name="Hauser L."/>
            <person name="Markowitz V."/>
            <person name="Cheng J.-F."/>
            <person name="Hugenholtz P."/>
            <person name="Woyke T."/>
            <person name="Wu D."/>
            <person name="Spring S."/>
            <person name="Brambilla E."/>
            <person name="Klenk H.-P."/>
            <person name="Eisen J.A."/>
        </authorList>
    </citation>
    <scope>NUCLEOTIDE SEQUENCE [LARGE SCALE GENOMIC DNA]</scope>
    <source>
        <strain evidence="4 6">DSM 13497</strain>
    </source>
</reference>
<dbReference type="EMBL" id="CP018099">
    <property type="protein sequence ID" value="APF20344.1"/>
    <property type="molecule type" value="Genomic_DNA"/>
</dbReference>